<keyword evidence="5" id="KW-0511">Multifunctional enzyme</keyword>
<dbReference type="InterPro" id="IPR021109">
    <property type="entry name" value="Peptidase_aspartic_dom_sf"/>
</dbReference>
<dbReference type="Proteomes" id="UP001605036">
    <property type="component" value="Unassembled WGS sequence"/>
</dbReference>
<dbReference type="CDD" id="cd00303">
    <property type="entry name" value="retropepsin_like"/>
    <property type="match status" value="1"/>
</dbReference>
<gene>
    <name evidence="8" type="ORF">R1flu_003423</name>
</gene>
<dbReference type="EMBL" id="JBHFFA010000006">
    <property type="protein sequence ID" value="KAL2623218.1"/>
    <property type="molecule type" value="Genomic_DNA"/>
</dbReference>
<dbReference type="InterPro" id="IPR043502">
    <property type="entry name" value="DNA/RNA_pol_sf"/>
</dbReference>
<evidence type="ECO:0000313" key="8">
    <source>
        <dbReference type="EMBL" id="KAL2623218.1"/>
    </source>
</evidence>
<dbReference type="GO" id="GO:0016779">
    <property type="term" value="F:nucleotidyltransferase activity"/>
    <property type="evidence" value="ECO:0007669"/>
    <property type="project" value="UniProtKB-KW"/>
</dbReference>
<dbReference type="InterPro" id="IPR043128">
    <property type="entry name" value="Rev_trsase/Diguanyl_cyclase"/>
</dbReference>
<keyword evidence="4" id="KW-0378">Hydrolase</keyword>
<evidence type="ECO:0000256" key="1">
    <source>
        <dbReference type="ARBA" id="ARBA00022679"/>
    </source>
</evidence>
<keyword evidence="4" id="KW-0255">Endonuclease</keyword>
<keyword evidence="9" id="KW-1185">Reference proteome</keyword>
<protein>
    <recommendedName>
        <fullName evidence="7">Reverse transcriptase/retrotransposon-derived protein RNase H-like domain-containing protein</fullName>
    </recommendedName>
</protein>
<organism evidence="8 9">
    <name type="scientific">Riccia fluitans</name>
    <dbReference type="NCBI Taxonomy" id="41844"/>
    <lineage>
        <taxon>Eukaryota</taxon>
        <taxon>Viridiplantae</taxon>
        <taxon>Streptophyta</taxon>
        <taxon>Embryophyta</taxon>
        <taxon>Marchantiophyta</taxon>
        <taxon>Marchantiopsida</taxon>
        <taxon>Marchantiidae</taxon>
        <taxon>Marchantiales</taxon>
        <taxon>Ricciaceae</taxon>
        <taxon>Riccia</taxon>
    </lineage>
</organism>
<dbReference type="InterPro" id="IPR041577">
    <property type="entry name" value="RT_RNaseH_2"/>
</dbReference>
<keyword evidence="2" id="KW-0548">Nucleotidyltransferase</keyword>
<evidence type="ECO:0000256" key="6">
    <source>
        <dbReference type="SAM" id="MobiDB-lite"/>
    </source>
</evidence>
<sequence length="548" mass="62029">MVAGSTTVEADEEDKVIKPPSDNDYQKEFWARVIDEAKVQLGGLTEPVTALVDIGSKINIISRAVYERGQWPIDLHHGWALRSTNGGKKPLYGACLNIPVKIGNVTTTQNFRIDNMPTPVILVRDARSEGFFADIPCEQEAEMNLQGWQSDDPYLRDMRRIGHKFTEETLAKLKIGEGDFLTETEKLKFVELIRNHQRAFAFSVEEIGCVDPRVIAPMVIFTVPHVPWDLKPIPVPRALLPKLILLLKEKPANRVTIRNVGTGPVIDEIVDEFAGKAIYSIGDLFSGCDQFQLVVESRDLTTIRTPLGLMRMCTLPQGATNSVVHMQNAMHKEAKSYKVEAIARLADCRSVTEVQRFLGSYIFYHLSVPHYAHVAEPLYALFKKGRKFTWGAKHHDAMEQLKQILQSPVLRPLDYRYERPVIVTIDTNPKVVGWAIGQDDEAGVRFAARFGAKILSNKQRDYSQVKRELWGARAALRMDRNLLIGAQVILEIDYLPLLGMTANCDTQDITMLRWIAFIHSFNLELRHIVGKKNVVADMLSRVQYKDEE</sequence>
<evidence type="ECO:0000256" key="4">
    <source>
        <dbReference type="ARBA" id="ARBA00022759"/>
    </source>
</evidence>
<dbReference type="AlphaFoldDB" id="A0ABD1Y8Y6"/>
<dbReference type="InterPro" id="IPR050951">
    <property type="entry name" value="Retrovirus_Pol_polyprotein"/>
</dbReference>
<evidence type="ECO:0000256" key="3">
    <source>
        <dbReference type="ARBA" id="ARBA00022722"/>
    </source>
</evidence>
<evidence type="ECO:0000256" key="2">
    <source>
        <dbReference type="ARBA" id="ARBA00022695"/>
    </source>
</evidence>
<dbReference type="Gene3D" id="3.30.70.270">
    <property type="match status" value="1"/>
</dbReference>
<dbReference type="PANTHER" id="PTHR37984">
    <property type="entry name" value="PROTEIN CBG26694"/>
    <property type="match status" value="1"/>
</dbReference>
<reference evidence="8 9" key="1">
    <citation type="submission" date="2024-09" db="EMBL/GenBank/DDBJ databases">
        <title>Chromosome-scale assembly of Riccia fluitans.</title>
        <authorList>
            <person name="Paukszto L."/>
            <person name="Sawicki J."/>
            <person name="Karawczyk K."/>
            <person name="Piernik-Szablinska J."/>
            <person name="Szczecinska M."/>
            <person name="Mazdziarz M."/>
        </authorList>
    </citation>
    <scope>NUCLEOTIDE SEQUENCE [LARGE SCALE GENOMIC DNA]</scope>
    <source>
        <strain evidence="8">Rf_01</strain>
        <tissue evidence="8">Aerial parts of the thallus</tissue>
    </source>
</reference>
<dbReference type="Pfam" id="PF17919">
    <property type="entry name" value="RT_RNaseH_2"/>
    <property type="match status" value="1"/>
</dbReference>
<dbReference type="GO" id="GO:0004519">
    <property type="term" value="F:endonuclease activity"/>
    <property type="evidence" value="ECO:0007669"/>
    <property type="project" value="UniProtKB-KW"/>
</dbReference>
<feature type="region of interest" description="Disordered" evidence="6">
    <location>
        <begin position="1"/>
        <end position="21"/>
    </location>
</feature>
<dbReference type="Gene3D" id="2.40.70.10">
    <property type="entry name" value="Acid Proteases"/>
    <property type="match status" value="1"/>
</dbReference>
<accession>A0ABD1Y8Y6</accession>
<evidence type="ECO:0000313" key="9">
    <source>
        <dbReference type="Proteomes" id="UP001605036"/>
    </source>
</evidence>
<dbReference type="SUPFAM" id="SSF56672">
    <property type="entry name" value="DNA/RNA polymerases"/>
    <property type="match status" value="1"/>
</dbReference>
<dbReference type="PANTHER" id="PTHR37984:SF5">
    <property type="entry name" value="PROTEIN NYNRIN-LIKE"/>
    <property type="match status" value="1"/>
</dbReference>
<keyword evidence="3" id="KW-0540">Nuclease</keyword>
<proteinExistence type="predicted"/>
<name>A0ABD1Y8Y6_9MARC</name>
<feature type="domain" description="Reverse transcriptase/retrotransposon-derived protein RNase H-like" evidence="7">
    <location>
        <begin position="390"/>
        <end position="489"/>
    </location>
</feature>
<evidence type="ECO:0000259" key="7">
    <source>
        <dbReference type="Pfam" id="PF17919"/>
    </source>
</evidence>
<keyword evidence="1" id="KW-0808">Transferase</keyword>
<comment type="caution">
    <text evidence="8">The sequence shown here is derived from an EMBL/GenBank/DDBJ whole genome shotgun (WGS) entry which is preliminary data.</text>
</comment>
<evidence type="ECO:0000256" key="5">
    <source>
        <dbReference type="ARBA" id="ARBA00023268"/>
    </source>
</evidence>